<proteinExistence type="predicted"/>
<evidence type="ECO:0000313" key="2">
    <source>
        <dbReference type="EMBL" id="KAK7818615.1"/>
    </source>
</evidence>
<accession>A0AAW0IVW7</accession>
<organism evidence="2 3">
    <name type="scientific">Myodes glareolus</name>
    <name type="common">Bank vole</name>
    <name type="synonym">Clethrionomys glareolus</name>
    <dbReference type="NCBI Taxonomy" id="447135"/>
    <lineage>
        <taxon>Eukaryota</taxon>
        <taxon>Metazoa</taxon>
        <taxon>Chordata</taxon>
        <taxon>Craniata</taxon>
        <taxon>Vertebrata</taxon>
        <taxon>Euteleostomi</taxon>
        <taxon>Mammalia</taxon>
        <taxon>Eutheria</taxon>
        <taxon>Euarchontoglires</taxon>
        <taxon>Glires</taxon>
        <taxon>Rodentia</taxon>
        <taxon>Myomorpha</taxon>
        <taxon>Muroidea</taxon>
        <taxon>Cricetidae</taxon>
        <taxon>Arvicolinae</taxon>
        <taxon>Myodes</taxon>
    </lineage>
</organism>
<evidence type="ECO:0000313" key="3">
    <source>
        <dbReference type="Proteomes" id="UP001488838"/>
    </source>
</evidence>
<sequence length="67" mass="7403">MDGEKPKLKLNLMQTRTGKPKLELTWSSGLLRAGSRRSLAGVLLRPLSSGRTKKEESKNTANTVVEH</sequence>
<dbReference type="EMBL" id="JBBHLL010000086">
    <property type="protein sequence ID" value="KAK7818615.1"/>
    <property type="molecule type" value="Genomic_DNA"/>
</dbReference>
<keyword evidence="3" id="KW-1185">Reference proteome</keyword>
<name>A0AAW0IVW7_MYOGA</name>
<reference evidence="2 3" key="1">
    <citation type="journal article" date="2023" name="bioRxiv">
        <title>Conserved and derived expression patterns and positive selection on dental genes reveal complex evolutionary context of ever-growing rodent molars.</title>
        <authorList>
            <person name="Calamari Z.T."/>
            <person name="Song A."/>
            <person name="Cohen E."/>
            <person name="Akter M."/>
            <person name="Roy R.D."/>
            <person name="Hallikas O."/>
            <person name="Christensen M.M."/>
            <person name="Li P."/>
            <person name="Marangoni P."/>
            <person name="Jernvall J."/>
            <person name="Klein O.D."/>
        </authorList>
    </citation>
    <scope>NUCLEOTIDE SEQUENCE [LARGE SCALE GENOMIC DNA]</scope>
    <source>
        <strain evidence="2">V071</strain>
    </source>
</reference>
<protein>
    <submittedName>
        <fullName evidence="2">Uncharacterized protein</fullName>
    </submittedName>
</protein>
<comment type="caution">
    <text evidence="2">The sequence shown here is derived from an EMBL/GenBank/DDBJ whole genome shotgun (WGS) entry which is preliminary data.</text>
</comment>
<evidence type="ECO:0000256" key="1">
    <source>
        <dbReference type="SAM" id="MobiDB-lite"/>
    </source>
</evidence>
<feature type="region of interest" description="Disordered" evidence="1">
    <location>
        <begin position="46"/>
        <end position="67"/>
    </location>
</feature>
<dbReference type="AlphaFoldDB" id="A0AAW0IVW7"/>
<dbReference type="Proteomes" id="UP001488838">
    <property type="component" value="Unassembled WGS sequence"/>
</dbReference>
<gene>
    <name evidence="2" type="ORF">U0070_001590</name>
</gene>